<organism evidence="1 2">
    <name type="scientific">Kangiella taiwanensis</name>
    <dbReference type="NCBI Taxonomy" id="1079179"/>
    <lineage>
        <taxon>Bacteria</taxon>
        <taxon>Pseudomonadati</taxon>
        <taxon>Pseudomonadota</taxon>
        <taxon>Gammaproteobacteria</taxon>
        <taxon>Kangiellales</taxon>
        <taxon>Kangiellaceae</taxon>
        <taxon>Kangiella</taxon>
    </lineage>
</organism>
<dbReference type="Proteomes" id="UP001501294">
    <property type="component" value="Unassembled WGS sequence"/>
</dbReference>
<comment type="caution">
    <text evidence="1">The sequence shown here is derived from an EMBL/GenBank/DDBJ whole genome shotgun (WGS) entry which is preliminary data.</text>
</comment>
<evidence type="ECO:0008006" key="3">
    <source>
        <dbReference type="Google" id="ProtNLM"/>
    </source>
</evidence>
<dbReference type="SUPFAM" id="SSF53474">
    <property type="entry name" value="alpha/beta-Hydrolases"/>
    <property type="match status" value="1"/>
</dbReference>
<evidence type="ECO:0000313" key="2">
    <source>
        <dbReference type="Proteomes" id="UP001501294"/>
    </source>
</evidence>
<dbReference type="InterPro" id="IPR029058">
    <property type="entry name" value="AB_hydrolase_fold"/>
</dbReference>
<dbReference type="RefSeq" id="WP_223579294.1">
    <property type="nucleotide sequence ID" value="NZ_BAABFU010000003.1"/>
</dbReference>
<accession>A0ABP8I7P7</accession>
<proteinExistence type="predicted"/>
<protein>
    <recommendedName>
        <fullName evidence="3">Chemotaxis protein</fullName>
    </recommendedName>
</protein>
<dbReference type="EMBL" id="BAABFU010000003">
    <property type="protein sequence ID" value="GAA4352974.1"/>
    <property type="molecule type" value="Genomic_DNA"/>
</dbReference>
<gene>
    <name evidence="1" type="ORF">GCM10023150_21120</name>
</gene>
<dbReference type="Gene3D" id="3.40.50.1820">
    <property type="entry name" value="alpha/beta hydrolase"/>
    <property type="match status" value="1"/>
</dbReference>
<keyword evidence="2" id="KW-1185">Reference proteome</keyword>
<reference evidence="2" key="1">
    <citation type="journal article" date="2019" name="Int. J. Syst. Evol. Microbiol.">
        <title>The Global Catalogue of Microorganisms (GCM) 10K type strain sequencing project: providing services to taxonomists for standard genome sequencing and annotation.</title>
        <authorList>
            <consortium name="The Broad Institute Genomics Platform"/>
            <consortium name="The Broad Institute Genome Sequencing Center for Infectious Disease"/>
            <person name="Wu L."/>
            <person name="Ma J."/>
        </authorList>
    </citation>
    <scope>NUCLEOTIDE SEQUENCE [LARGE SCALE GENOMIC DNA]</scope>
    <source>
        <strain evidence="2">JCM 17727</strain>
    </source>
</reference>
<sequence length="290" mass="33510">MKRLAIAIIHGIGSEDKHYSTEFKHRVVERYLKGGKFKGNAQERREDDLLFHEIYWGDLLQKINDDLLQRLDYRNELTYTSVRQLFIDYMNLGLAYDRSVDTGLYQAIHNRIADSMKKLATHHHVDPDNTPVVLLAHSFGSVIMSHYIQDMQQASDTSKIEQLSHVERFNTLAGIITCGSPLAIYDSLTERLPCPINRAGDKLDEHLVQQVKWLNFYDKDDIVAYPMKNINQAYKDAVTEDYEINVGSAATSWNPACHTGYWEDKDFYRPVADYLGELRAVDEYWNSSSH</sequence>
<name>A0ABP8I7P7_9GAMM</name>
<evidence type="ECO:0000313" key="1">
    <source>
        <dbReference type="EMBL" id="GAA4352974.1"/>
    </source>
</evidence>